<feature type="region of interest" description="Disordered" evidence="1">
    <location>
        <begin position="322"/>
        <end position="345"/>
    </location>
</feature>
<keyword evidence="3" id="KW-1185">Reference proteome</keyword>
<evidence type="ECO:0000313" key="3">
    <source>
        <dbReference type="Proteomes" id="UP000308652"/>
    </source>
</evidence>
<dbReference type="EMBL" id="ML213590">
    <property type="protein sequence ID" value="TFK44305.1"/>
    <property type="molecule type" value="Genomic_DNA"/>
</dbReference>
<accession>A0A5C3MHY4</accession>
<evidence type="ECO:0000313" key="2">
    <source>
        <dbReference type="EMBL" id="TFK44305.1"/>
    </source>
</evidence>
<gene>
    <name evidence="2" type="ORF">BDQ12DRAFT_640820</name>
</gene>
<dbReference type="OrthoDB" id="3171058at2759"/>
<dbReference type="Proteomes" id="UP000308652">
    <property type="component" value="Unassembled WGS sequence"/>
</dbReference>
<sequence length="513" mass="57782">MQQLIHHLRSLLFPFNCSFENCSPVQRKRIPGPLPDLPLEIWLEIFQFATYVHRSASLKPLDPFTLKRTSNNAMGANSPSLALKTKLALVLVSRSWRRIAVQMLYEHLTIRSPVRADAILVVLRGSCRVEGFNYVAQSAWGQGYGQWARHIEIYTHARGANKLQYLQTLFRIFQLCPNLRILSGVWKHPLPVDFLNVISRIYGSSLQSLYWNEQSPMELGLRPHYTLAGPQFLGSFRALRVLDLRHFIGCDLSNCSRVLEKPTLPLVKDLILSTHPRCLQTASFLSLPALCNLTLKVSIGDPLSTDLLTDFLKHHGEKLITVDLPSPSPDSEPEPDSSHSRRTAPHVNPDIFLQPDICPNLLAFAFPITSPVLSPYINQSIRRIGLRGVRSDSLYPDKSSSGKSHLMAITPDKYPNLELVQTVGYLVEAETDGLIRDVFIWWVERFEKLGIDFLDGEGVLWAYTEAEQVTGDAKATEASESTSVNKASSDMQLAREILEAEMELKKACKCDRL</sequence>
<evidence type="ECO:0000256" key="1">
    <source>
        <dbReference type="SAM" id="MobiDB-lite"/>
    </source>
</evidence>
<proteinExistence type="predicted"/>
<reference evidence="2 3" key="1">
    <citation type="journal article" date="2019" name="Nat. Ecol. Evol.">
        <title>Megaphylogeny resolves global patterns of mushroom evolution.</title>
        <authorList>
            <person name="Varga T."/>
            <person name="Krizsan K."/>
            <person name="Foldi C."/>
            <person name="Dima B."/>
            <person name="Sanchez-Garcia M."/>
            <person name="Sanchez-Ramirez S."/>
            <person name="Szollosi G.J."/>
            <person name="Szarkandi J.G."/>
            <person name="Papp V."/>
            <person name="Albert L."/>
            <person name="Andreopoulos W."/>
            <person name="Angelini C."/>
            <person name="Antonin V."/>
            <person name="Barry K.W."/>
            <person name="Bougher N.L."/>
            <person name="Buchanan P."/>
            <person name="Buyck B."/>
            <person name="Bense V."/>
            <person name="Catcheside P."/>
            <person name="Chovatia M."/>
            <person name="Cooper J."/>
            <person name="Damon W."/>
            <person name="Desjardin D."/>
            <person name="Finy P."/>
            <person name="Geml J."/>
            <person name="Haridas S."/>
            <person name="Hughes K."/>
            <person name="Justo A."/>
            <person name="Karasinski D."/>
            <person name="Kautmanova I."/>
            <person name="Kiss B."/>
            <person name="Kocsube S."/>
            <person name="Kotiranta H."/>
            <person name="LaButti K.M."/>
            <person name="Lechner B.E."/>
            <person name="Liimatainen K."/>
            <person name="Lipzen A."/>
            <person name="Lukacs Z."/>
            <person name="Mihaltcheva S."/>
            <person name="Morgado L.N."/>
            <person name="Niskanen T."/>
            <person name="Noordeloos M.E."/>
            <person name="Ohm R.A."/>
            <person name="Ortiz-Santana B."/>
            <person name="Ovrebo C."/>
            <person name="Racz N."/>
            <person name="Riley R."/>
            <person name="Savchenko A."/>
            <person name="Shiryaev A."/>
            <person name="Soop K."/>
            <person name="Spirin V."/>
            <person name="Szebenyi C."/>
            <person name="Tomsovsky M."/>
            <person name="Tulloss R.E."/>
            <person name="Uehling J."/>
            <person name="Grigoriev I.V."/>
            <person name="Vagvolgyi C."/>
            <person name="Papp T."/>
            <person name="Martin F.M."/>
            <person name="Miettinen O."/>
            <person name="Hibbett D.S."/>
            <person name="Nagy L.G."/>
        </authorList>
    </citation>
    <scope>NUCLEOTIDE SEQUENCE [LARGE SCALE GENOMIC DNA]</scope>
    <source>
        <strain evidence="2 3">CBS 166.37</strain>
    </source>
</reference>
<dbReference type="AlphaFoldDB" id="A0A5C3MHY4"/>
<name>A0A5C3MHY4_9AGAR</name>
<organism evidence="2 3">
    <name type="scientific">Crucibulum laeve</name>
    <dbReference type="NCBI Taxonomy" id="68775"/>
    <lineage>
        <taxon>Eukaryota</taxon>
        <taxon>Fungi</taxon>
        <taxon>Dikarya</taxon>
        <taxon>Basidiomycota</taxon>
        <taxon>Agaricomycotina</taxon>
        <taxon>Agaricomycetes</taxon>
        <taxon>Agaricomycetidae</taxon>
        <taxon>Agaricales</taxon>
        <taxon>Agaricineae</taxon>
        <taxon>Nidulariaceae</taxon>
        <taxon>Crucibulum</taxon>
    </lineage>
</organism>
<protein>
    <submittedName>
        <fullName evidence="2">Uncharacterized protein</fullName>
    </submittedName>
</protein>